<dbReference type="Proteomes" id="UP000299102">
    <property type="component" value="Unassembled WGS sequence"/>
</dbReference>
<reference evidence="1 2" key="1">
    <citation type="journal article" date="2019" name="Commun. Biol.">
        <title>The bagworm genome reveals a unique fibroin gene that provides high tensile strength.</title>
        <authorList>
            <person name="Kono N."/>
            <person name="Nakamura H."/>
            <person name="Ohtoshi R."/>
            <person name="Tomita M."/>
            <person name="Numata K."/>
            <person name="Arakawa K."/>
        </authorList>
    </citation>
    <scope>NUCLEOTIDE SEQUENCE [LARGE SCALE GENOMIC DNA]</scope>
</reference>
<dbReference type="EMBL" id="BGZK01000136">
    <property type="protein sequence ID" value="GBP22077.1"/>
    <property type="molecule type" value="Genomic_DNA"/>
</dbReference>
<name>A0A4C1U7K1_EUMVA</name>
<keyword evidence="2" id="KW-1185">Reference proteome</keyword>
<evidence type="ECO:0000313" key="1">
    <source>
        <dbReference type="EMBL" id="GBP22077.1"/>
    </source>
</evidence>
<organism evidence="1 2">
    <name type="scientific">Eumeta variegata</name>
    <name type="common">Bagworm moth</name>
    <name type="synonym">Eumeta japonica</name>
    <dbReference type="NCBI Taxonomy" id="151549"/>
    <lineage>
        <taxon>Eukaryota</taxon>
        <taxon>Metazoa</taxon>
        <taxon>Ecdysozoa</taxon>
        <taxon>Arthropoda</taxon>
        <taxon>Hexapoda</taxon>
        <taxon>Insecta</taxon>
        <taxon>Pterygota</taxon>
        <taxon>Neoptera</taxon>
        <taxon>Endopterygota</taxon>
        <taxon>Lepidoptera</taxon>
        <taxon>Glossata</taxon>
        <taxon>Ditrysia</taxon>
        <taxon>Tineoidea</taxon>
        <taxon>Psychidae</taxon>
        <taxon>Oiketicinae</taxon>
        <taxon>Eumeta</taxon>
    </lineage>
</organism>
<proteinExistence type="predicted"/>
<protein>
    <submittedName>
        <fullName evidence="1">Uncharacterized protein</fullName>
    </submittedName>
</protein>
<accession>A0A4C1U7K1</accession>
<gene>
    <name evidence="1" type="ORF">EVAR_94116_1</name>
</gene>
<sequence length="92" mass="10431">MYLYQRFDSRISDGITQKYGTICGGASESNQRTSRCRMASEWRRRSSVGRDTDARASRFDRAISGGREFVHTTAASSLRIPFDYLSRTSPLP</sequence>
<evidence type="ECO:0000313" key="2">
    <source>
        <dbReference type="Proteomes" id="UP000299102"/>
    </source>
</evidence>
<comment type="caution">
    <text evidence="1">The sequence shown here is derived from an EMBL/GenBank/DDBJ whole genome shotgun (WGS) entry which is preliminary data.</text>
</comment>
<dbReference type="AlphaFoldDB" id="A0A4C1U7K1"/>